<keyword evidence="3" id="KW-1185">Reference proteome</keyword>
<dbReference type="AlphaFoldDB" id="A0A0E0J7M9"/>
<dbReference type="Proteomes" id="UP000006591">
    <property type="component" value="Chromosome 12"/>
</dbReference>
<reference evidence="2" key="2">
    <citation type="submission" date="2018-04" db="EMBL/GenBank/DDBJ databases">
        <title>OnivRS2 (Oryza nivara Reference Sequence Version 2).</title>
        <authorList>
            <person name="Zhang J."/>
            <person name="Kudrna D."/>
            <person name="Lee S."/>
            <person name="Talag J."/>
            <person name="Rajasekar S."/>
            <person name="Welchert J."/>
            <person name="Hsing Y.-I."/>
            <person name="Wing R.A."/>
        </authorList>
    </citation>
    <scope>NUCLEOTIDE SEQUENCE [LARGE SCALE GENOMIC DNA]</scope>
    <source>
        <strain evidence="2">SL10</strain>
    </source>
</reference>
<organism evidence="2">
    <name type="scientific">Oryza nivara</name>
    <name type="common">Indian wild rice</name>
    <name type="synonym">Oryza sativa f. spontanea</name>
    <dbReference type="NCBI Taxonomy" id="4536"/>
    <lineage>
        <taxon>Eukaryota</taxon>
        <taxon>Viridiplantae</taxon>
        <taxon>Streptophyta</taxon>
        <taxon>Embryophyta</taxon>
        <taxon>Tracheophyta</taxon>
        <taxon>Spermatophyta</taxon>
        <taxon>Magnoliopsida</taxon>
        <taxon>Liliopsida</taxon>
        <taxon>Poales</taxon>
        <taxon>Poaceae</taxon>
        <taxon>BOP clade</taxon>
        <taxon>Oryzoideae</taxon>
        <taxon>Oryzeae</taxon>
        <taxon>Oryzinae</taxon>
        <taxon>Oryza</taxon>
    </lineage>
</organism>
<dbReference type="Gramene" id="ONIVA12G04840.1">
    <property type="protein sequence ID" value="ONIVA12G04840.1"/>
    <property type="gene ID" value="ONIVA12G04840"/>
</dbReference>
<dbReference type="EnsemblPlants" id="ONIVA12G04840.1">
    <property type="protein sequence ID" value="ONIVA12G04840.1"/>
    <property type="gene ID" value="ONIVA12G04840"/>
</dbReference>
<evidence type="ECO:0000256" key="1">
    <source>
        <dbReference type="SAM" id="MobiDB-lite"/>
    </source>
</evidence>
<feature type="compositionally biased region" description="Basic and acidic residues" evidence="1">
    <location>
        <begin position="77"/>
        <end position="93"/>
    </location>
</feature>
<proteinExistence type="predicted"/>
<sequence length="115" mass="13488">MECKRQHNQHGTLKMFLKEENLDMEGFIWKSMLRHVTRAFGRACRNTSSSSWRSIKRAKHLLERRPKPWSNIARRSAKGEAKDPRPKGDEEKGLCQQARRTKPQVGQPLRKAHLE</sequence>
<dbReference type="OMA" id="PWSNIAR"/>
<reference evidence="2" key="1">
    <citation type="submission" date="2015-04" db="UniProtKB">
        <authorList>
            <consortium name="EnsemblPlants"/>
        </authorList>
    </citation>
    <scope>IDENTIFICATION</scope>
    <source>
        <strain evidence="2">SL10</strain>
    </source>
</reference>
<accession>A0A0E0J7M9</accession>
<evidence type="ECO:0000313" key="2">
    <source>
        <dbReference type="EnsemblPlants" id="ONIVA12G04840.1"/>
    </source>
</evidence>
<dbReference type="HOGENOM" id="CLU_2376258_0_0_1"/>
<name>A0A0E0J7M9_ORYNI</name>
<protein>
    <submittedName>
        <fullName evidence="2">Uncharacterized protein</fullName>
    </submittedName>
</protein>
<evidence type="ECO:0000313" key="3">
    <source>
        <dbReference type="Proteomes" id="UP000006591"/>
    </source>
</evidence>
<feature type="region of interest" description="Disordered" evidence="1">
    <location>
        <begin position="63"/>
        <end position="115"/>
    </location>
</feature>